<organism evidence="3 4">
    <name type="scientific">Sphingomonas immobilis</name>
    <dbReference type="NCBI Taxonomy" id="3063997"/>
    <lineage>
        <taxon>Bacteria</taxon>
        <taxon>Pseudomonadati</taxon>
        <taxon>Pseudomonadota</taxon>
        <taxon>Alphaproteobacteria</taxon>
        <taxon>Sphingomonadales</taxon>
        <taxon>Sphingomonadaceae</taxon>
        <taxon>Sphingomonas</taxon>
    </lineage>
</organism>
<feature type="transmembrane region" description="Helical" evidence="1">
    <location>
        <begin position="43"/>
        <end position="67"/>
    </location>
</feature>
<reference evidence="3" key="1">
    <citation type="submission" date="2023-07" db="EMBL/GenBank/DDBJ databases">
        <authorList>
            <person name="Kim M.K."/>
        </authorList>
    </citation>
    <scope>NUCLEOTIDE SEQUENCE</scope>
    <source>
        <strain evidence="3">CA1-15</strain>
    </source>
</reference>
<dbReference type="Pfam" id="PF01757">
    <property type="entry name" value="Acyl_transf_3"/>
    <property type="match status" value="1"/>
</dbReference>
<dbReference type="EMBL" id="JAUQSZ010000009">
    <property type="protein sequence ID" value="MDO7843289.1"/>
    <property type="molecule type" value="Genomic_DNA"/>
</dbReference>
<keyword evidence="1" id="KW-0812">Transmembrane</keyword>
<evidence type="ECO:0000313" key="4">
    <source>
        <dbReference type="Proteomes" id="UP001176468"/>
    </source>
</evidence>
<accession>A0ABT9A1M9</accession>
<gene>
    <name evidence="3" type="ORF">Q5H94_13215</name>
</gene>
<sequence length="356" mass="38262">MTGGQGNRRQTLDVVRGIAILLVIAFHLDAATGVAAIDALRPVARAGWCGVDLFFVLSGFLVGGMVLEEAARPEGLRLGRFFSRRALRLLPPLYAYLAALLLIGGAQAWPMVMPVLFHLQNYGTTAPSHLWSLAVEEHFYLAAAFALPWLARRGGTRVIAALMAVMIACLALRTGALIAGETHLHLQWQTQYRIDALTMGVLLAAVRLYRPALFAALTERRWLFGGVAAAGFAVLVTIGDDGWRPGLGFVIAYPAAAALILALYSARIPRLLEWPACGLARLGVIAYSLYIWHASVARVVEGLAPAIGSPLLVLALKYAAVIAVAAAMYAAVERPALRLRTVKWAFPRRAPKALAA</sequence>
<keyword evidence="1" id="KW-0472">Membrane</keyword>
<feature type="transmembrane region" description="Helical" evidence="1">
    <location>
        <begin position="158"/>
        <end position="180"/>
    </location>
</feature>
<feature type="domain" description="Acyltransferase 3" evidence="2">
    <location>
        <begin position="12"/>
        <end position="329"/>
    </location>
</feature>
<keyword evidence="3" id="KW-0808">Transferase</keyword>
<keyword evidence="4" id="KW-1185">Reference proteome</keyword>
<protein>
    <submittedName>
        <fullName evidence="3">Acyltransferase</fullName>
        <ecNumber evidence="3">2.3.-.-</ecNumber>
    </submittedName>
</protein>
<feature type="transmembrane region" description="Helical" evidence="1">
    <location>
        <begin position="271"/>
        <end position="292"/>
    </location>
</feature>
<feature type="transmembrane region" description="Helical" evidence="1">
    <location>
        <begin position="18"/>
        <end position="37"/>
    </location>
</feature>
<feature type="transmembrane region" description="Helical" evidence="1">
    <location>
        <begin position="312"/>
        <end position="332"/>
    </location>
</feature>
<feature type="transmembrane region" description="Helical" evidence="1">
    <location>
        <begin position="87"/>
        <end position="109"/>
    </location>
</feature>
<evidence type="ECO:0000313" key="3">
    <source>
        <dbReference type="EMBL" id="MDO7843289.1"/>
    </source>
</evidence>
<keyword evidence="3" id="KW-0012">Acyltransferase</keyword>
<name>A0ABT9A1M9_9SPHN</name>
<dbReference type="RefSeq" id="WP_304561747.1">
    <property type="nucleotide sequence ID" value="NZ_JAUQSZ010000009.1"/>
</dbReference>
<keyword evidence="1" id="KW-1133">Transmembrane helix</keyword>
<dbReference type="InterPro" id="IPR002656">
    <property type="entry name" value="Acyl_transf_3_dom"/>
</dbReference>
<dbReference type="Proteomes" id="UP001176468">
    <property type="component" value="Unassembled WGS sequence"/>
</dbReference>
<dbReference type="InterPro" id="IPR050879">
    <property type="entry name" value="Acyltransferase_3"/>
</dbReference>
<comment type="caution">
    <text evidence="3">The sequence shown here is derived from an EMBL/GenBank/DDBJ whole genome shotgun (WGS) entry which is preliminary data.</text>
</comment>
<evidence type="ECO:0000256" key="1">
    <source>
        <dbReference type="SAM" id="Phobius"/>
    </source>
</evidence>
<evidence type="ECO:0000259" key="2">
    <source>
        <dbReference type="Pfam" id="PF01757"/>
    </source>
</evidence>
<dbReference type="EC" id="2.3.-.-" evidence="3"/>
<dbReference type="PANTHER" id="PTHR23028:SF53">
    <property type="entry name" value="ACYL_TRANSF_3 DOMAIN-CONTAINING PROTEIN"/>
    <property type="match status" value="1"/>
</dbReference>
<feature type="transmembrane region" description="Helical" evidence="1">
    <location>
        <begin position="192"/>
        <end position="210"/>
    </location>
</feature>
<dbReference type="PANTHER" id="PTHR23028">
    <property type="entry name" value="ACETYLTRANSFERASE"/>
    <property type="match status" value="1"/>
</dbReference>
<dbReference type="GO" id="GO:0016746">
    <property type="term" value="F:acyltransferase activity"/>
    <property type="evidence" value="ECO:0007669"/>
    <property type="project" value="UniProtKB-KW"/>
</dbReference>
<feature type="transmembrane region" description="Helical" evidence="1">
    <location>
        <begin position="222"/>
        <end position="239"/>
    </location>
</feature>
<feature type="transmembrane region" description="Helical" evidence="1">
    <location>
        <begin position="129"/>
        <end position="151"/>
    </location>
</feature>
<feature type="transmembrane region" description="Helical" evidence="1">
    <location>
        <begin position="245"/>
        <end position="264"/>
    </location>
</feature>
<proteinExistence type="predicted"/>